<evidence type="ECO:0000313" key="5">
    <source>
        <dbReference type="EMBL" id="CCO45230.1"/>
    </source>
</evidence>
<keyword evidence="2" id="KW-0547">Nucleotide-binding</keyword>
<evidence type="ECO:0000259" key="4">
    <source>
        <dbReference type="PROSITE" id="PS50893"/>
    </source>
</evidence>
<feature type="domain" description="ABC transporter" evidence="4">
    <location>
        <begin position="4"/>
        <end position="234"/>
    </location>
</feature>
<dbReference type="InterPro" id="IPR008995">
    <property type="entry name" value="Mo/tungstate-bd_C_term_dom"/>
</dbReference>
<dbReference type="Proteomes" id="UP000018211">
    <property type="component" value="Unassembled WGS sequence"/>
</dbReference>
<comment type="caution">
    <text evidence="5">The sequence shown here is derived from an EMBL/GenBank/DDBJ whole genome shotgun (WGS) entry which is preliminary data.</text>
</comment>
<dbReference type="InterPro" id="IPR017871">
    <property type="entry name" value="ABC_transporter-like_CS"/>
</dbReference>
<dbReference type="PANTHER" id="PTHR43875">
    <property type="entry name" value="MALTODEXTRIN IMPORT ATP-BINDING PROTEIN MSMX"/>
    <property type="match status" value="1"/>
</dbReference>
<dbReference type="NCBIfam" id="NF008653">
    <property type="entry name" value="PRK11650.1"/>
    <property type="match status" value="1"/>
</dbReference>
<proteinExistence type="predicted"/>
<dbReference type="SUPFAM" id="SSF52540">
    <property type="entry name" value="P-loop containing nucleoside triphosphate hydrolases"/>
    <property type="match status" value="1"/>
</dbReference>
<evidence type="ECO:0000256" key="3">
    <source>
        <dbReference type="ARBA" id="ARBA00022840"/>
    </source>
</evidence>
<dbReference type="GO" id="GO:0055052">
    <property type="term" value="C:ATP-binding cassette (ABC) transporter complex, substrate-binding subunit-containing"/>
    <property type="evidence" value="ECO:0007669"/>
    <property type="project" value="TreeGrafter"/>
</dbReference>
<sequence>MPVITLNKLTKRYQSSEVIHQIDLVMEDNEFTVFVGPSGCGKSTTLRMIAGLETVSDGEIKMDDRSISNLEPIDRDIAMVFQDYALYPHMDVYKNMSFALRLAKHPKSDIKKRVTEAAEMLGLTEYLHRKPAELSGGQRQRVAMGRALVRNSSTLLMDEPLSNLDAKLRGQMRAELAMMSKNIKKNIIYVTHDQIEAMTLADRIVVMKDGYIQQHGTPRELFEKPSNKFVAGFMGMPPMNFLNMTVEEENGTLYAVGESFKLQLPKLDNLSFLPESGEIIVGIRPSALIPTDSGESQNTITFKINVNEYIGNQTVLISTIQESRFMVEVDSLNEFRIGDTVSFKVDPDDIYVFDKHTEETIY</sequence>
<accession>A0AAV2VKK2</accession>
<keyword evidence="3 5" id="KW-0067">ATP-binding</keyword>
<dbReference type="InterPro" id="IPR015855">
    <property type="entry name" value="ABC_transpr_MalK-like"/>
</dbReference>
<dbReference type="SMART" id="SM00382">
    <property type="entry name" value="AAA"/>
    <property type="match status" value="1"/>
</dbReference>
<dbReference type="InterPro" id="IPR027417">
    <property type="entry name" value="P-loop_NTPase"/>
</dbReference>
<dbReference type="InterPro" id="IPR047641">
    <property type="entry name" value="ABC_transpr_MalK/UgpC-like"/>
</dbReference>
<dbReference type="Pfam" id="PF00005">
    <property type="entry name" value="ABC_tran"/>
    <property type="match status" value="1"/>
</dbReference>
<dbReference type="InterPro" id="IPR003593">
    <property type="entry name" value="AAA+_ATPase"/>
</dbReference>
<gene>
    <name evidence="5" type="primary">msmX</name>
    <name evidence="5" type="ORF">VIBNISOn1_1420030</name>
</gene>
<dbReference type="PROSITE" id="PS50893">
    <property type="entry name" value="ABC_TRANSPORTER_2"/>
    <property type="match status" value="1"/>
</dbReference>
<dbReference type="PROSITE" id="PS00211">
    <property type="entry name" value="ABC_TRANSPORTER_1"/>
    <property type="match status" value="1"/>
</dbReference>
<keyword evidence="1" id="KW-0813">Transport</keyword>
<dbReference type="Gene3D" id="3.40.50.300">
    <property type="entry name" value="P-loop containing nucleotide triphosphate hydrolases"/>
    <property type="match status" value="1"/>
</dbReference>
<dbReference type="GO" id="GO:0140359">
    <property type="term" value="F:ABC-type transporter activity"/>
    <property type="evidence" value="ECO:0007669"/>
    <property type="project" value="InterPro"/>
</dbReference>
<dbReference type="InterPro" id="IPR003439">
    <property type="entry name" value="ABC_transporter-like_ATP-bd"/>
</dbReference>
<dbReference type="Pfam" id="PF17912">
    <property type="entry name" value="OB_MalK"/>
    <property type="match status" value="1"/>
</dbReference>
<dbReference type="InterPro" id="IPR040582">
    <property type="entry name" value="OB_MalK-like"/>
</dbReference>
<protein>
    <submittedName>
        <fullName evidence="5">Maltodextrin import ATP-binding protein msmX</fullName>
        <ecNumber evidence="5">3.6.3.-</ecNumber>
    </submittedName>
</protein>
<dbReference type="AlphaFoldDB" id="A0AAV2VKK2"/>
<dbReference type="PANTHER" id="PTHR43875:SF1">
    <property type="entry name" value="OSMOPROTECTIVE COMPOUNDS UPTAKE ATP-BINDING PROTEIN GGTA"/>
    <property type="match status" value="1"/>
</dbReference>
<dbReference type="Gene3D" id="2.40.50.140">
    <property type="entry name" value="Nucleic acid-binding proteins"/>
    <property type="match status" value="1"/>
</dbReference>
<evidence type="ECO:0000313" key="6">
    <source>
        <dbReference type="Proteomes" id="UP000018211"/>
    </source>
</evidence>
<keyword evidence="5" id="KW-0378">Hydrolase</keyword>
<dbReference type="GO" id="GO:0005524">
    <property type="term" value="F:ATP binding"/>
    <property type="evidence" value="ECO:0007669"/>
    <property type="project" value="UniProtKB-KW"/>
</dbReference>
<evidence type="ECO:0000256" key="2">
    <source>
        <dbReference type="ARBA" id="ARBA00022741"/>
    </source>
</evidence>
<organism evidence="5 6">
    <name type="scientific">Vibrio nigripulchritudo SOn1</name>
    <dbReference type="NCBI Taxonomy" id="1238450"/>
    <lineage>
        <taxon>Bacteria</taxon>
        <taxon>Pseudomonadati</taxon>
        <taxon>Pseudomonadota</taxon>
        <taxon>Gammaproteobacteria</taxon>
        <taxon>Vibrionales</taxon>
        <taxon>Vibrionaceae</taxon>
        <taxon>Vibrio</taxon>
    </lineage>
</organism>
<dbReference type="EC" id="3.6.3.-" evidence="5"/>
<name>A0AAV2VKK2_9VIBR</name>
<dbReference type="EMBL" id="CAOF01000049">
    <property type="protein sequence ID" value="CCO45230.1"/>
    <property type="molecule type" value="Genomic_DNA"/>
</dbReference>
<dbReference type="GO" id="GO:0008643">
    <property type="term" value="P:carbohydrate transport"/>
    <property type="evidence" value="ECO:0007669"/>
    <property type="project" value="InterPro"/>
</dbReference>
<dbReference type="SUPFAM" id="SSF50331">
    <property type="entry name" value="MOP-like"/>
    <property type="match status" value="1"/>
</dbReference>
<dbReference type="FunFam" id="3.40.50.300:FF:000042">
    <property type="entry name" value="Maltose/maltodextrin ABC transporter, ATP-binding protein"/>
    <property type="match status" value="1"/>
</dbReference>
<dbReference type="CDD" id="cd03301">
    <property type="entry name" value="ABC_MalK_N"/>
    <property type="match status" value="1"/>
</dbReference>
<reference evidence="5 6" key="1">
    <citation type="journal article" date="2013" name="ISME J.">
        <title>Comparative genomics of pathogenic lineages of Vibrio nigripulchritudo identifies virulence-associated traits.</title>
        <authorList>
            <person name="Goudenege D."/>
            <person name="Labreuche Y."/>
            <person name="Krin E."/>
            <person name="Ansquer D."/>
            <person name="Mangenot S."/>
            <person name="Calteau A."/>
            <person name="Medigue C."/>
            <person name="Mazel D."/>
            <person name="Polz M.F."/>
            <person name="Le Roux F."/>
        </authorList>
    </citation>
    <scope>NUCLEOTIDE SEQUENCE [LARGE SCALE GENOMIC DNA]</scope>
    <source>
        <strain evidence="5 6">SOn1</strain>
    </source>
</reference>
<dbReference type="RefSeq" id="WP_004406867.1">
    <property type="nucleotide sequence ID" value="NZ_LK391965.1"/>
</dbReference>
<dbReference type="InterPro" id="IPR012340">
    <property type="entry name" value="NA-bd_OB-fold"/>
</dbReference>
<dbReference type="Gene3D" id="2.40.50.100">
    <property type="match status" value="1"/>
</dbReference>
<evidence type="ECO:0000256" key="1">
    <source>
        <dbReference type="ARBA" id="ARBA00022448"/>
    </source>
</evidence>
<dbReference type="GO" id="GO:0016887">
    <property type="term" value="F:ATP hydrolysis activity"/>
    <property type="evidence" value="ECO:0007669"/>
    <property type="project" value="InterPro"/>
</dbReference>